<gene>
    <name evidence="1" type="ORF">HERI1096_LOCUS12192</name>
</gene>
<evidence type="ECO:0000313" key="1">
    <source>
        <dbReference type="EMBL" id="CAE0111532.1"/>
    </source>
</evidence>
<accession>A0A7S3APT3</accession>
<sequence>MHHRLIGRDSGWRRNDSRLLPDASFRCVVHNLPLNLTRLPNVKHCGWRCQQDALAFSSCPIVLQYNPLPSATNGSLAARLRSRLRGERVAFLGDSMSRQLWHVGVGRLRAEESLLDPKFWNVMRYRLAQQTDCLEIFFDPRKYHDPCALDPTEVVTSLVWFPAPRWHDVVTAYRMTVMKLIRAVEALDGNFTAFILSAPVVWEFGEVKHRSNPTSPYQF</sequence>
<reference evidence="1" key="1">
    <citation type="submission" date="2021-01" db="EMBL/GenBank/DDBJ databases">
        <authorList>
            <person name="Corre E."/>
            <person name="Pelletier E."/>
            <person name="Niang G."/>
            <person name="Scheremetjew M."/>
            <person name="Finn R."/>
            <person name="Kale V."/>
            <person name="Holt S."/>
            <person name="Cochrane G."/>
            <person name="Meng A."/>
            <person name="Brown T."/>
            <person name="Cohen L."/>
        </authorList>
    </citation>
    <scope>NUCLEOTIDE SEQUENCE</scope>
    <source>
        <strain evidence="1">CCMP281</strain>
    </source>
</reference>
<organism evidence="1">
    <name type="scientific">Haptolina ericina</name>
    <dbReference type="NCBI Taxonomy" id="156174"/>
    <lineage>
        <taxon>Eukaryota</taxon>
        <taxon>Haptista</taxon>
        <taxon>Haptophyta</taxon>
        <taxon>Prymnesiophyceae</taxon>
        <taxon>Prymnesiales</taxon>
        <taxon>Prymnesiaceae</taxon>
        <taxon>Haptolina</taxon>
    </lineage>
</organism>
<proteinExistence type="predicted"/>
<dbReference type="AlphaFoldDB" id="A0A7S3APT3"/>
<protein>
    <submittedName>
        <fullName evidence="1">Uncharacterized protein</fullName>
    </submittedName>
</protein>
<name>A0A7S3APT3_9EUKA</name>
<dbReference type="EMBL" id="HBHX01021831">
    <property type="protein sequence ID" value="CAE0111532.1"/>
    <property type="molecule type" value="Transcribed_RNA"/>
</dbReference>